<reference evidence="3 4" key="1">
    <citation type="submission" date="2018-11" db="EMBL/GenBank/DDBJ databases">
        <title>Genome squencing of methanotrophic bacteria isolated from alkaline groundwater in Korea.</title>
        <authorList>
            <person name="Nguyen L.N."/>
        </authorList>
    </citation>
    <scope>NUCLEOTIDE SEQUENCE [LARGE SCALE GENOMIC DNA]</scope>
    <source>
        <strain evidence="3 4">GW6</strain>
    </source>
</reference>
<feature type="domain" description="Amine oxidase" evidence="2">
    <location>
        <begin position="72"/>
        <end position="450"/>
    </location>
</feature>
<dbReference type="Pfam" id="PF01593">
    <property type="entry name" value="Amino_oxidase"/>
    <property type="match status" value="1"/>
</dbReference>
<dbReference type="KEGG" id="mros:EHO51_09500"/>
<dbReference type="InterPro" id="IPR002937">
    <property type="entry name" value="Amino_oxidase"/>
</dbReference>
<gene>
    <name evidence="3" type="ORF">EHO51_09500</name>
</gene>
<dbReference type="PANTHER" id="PTHR42923:SF3">
    <property type="entry name" value="PROTOPORPHYRINOGEN OXIDASE"/>
    <property type="match status" value="1"/>
</dbReference>
<evidence type="ECO:0000256" key="1">
    <source>
        <dbReference type="SAM" id="SignalP"/>
    </source>
</evidence>
<dbReference type="AlphaFoldDB" id="A0A3G8M5D2"/>
<dbReference type="InterPro" id="IPR050464">
    <property type="entry name" value="Zeta_carotene_desat/Oxidored"/>
</dbReference>
<dbReference type="GO" id="GO:0016491">
    <property type="term" value="F:oxidoreductase activity"/>
    <property type="evidence" value="ECO:0007669"/>
    <property type="project" value="InterPro"/>
</dbReference>
<proteinExistence type="predicted"/>
<organism evidence="3 4">
    <name type="scientific">Methylocystis rosea</name>
    <dbReference type="NCBI Taxonomy" id="173366"/>
    <lineage>
        <taxon>Bacteria</taxon>
        <taxon>Pseudomonadati</taxon>
        <taxon>Pseudomonadota</taxon>
        <taxon>Alphaproteobacteria</taxon>
        <taxon>Hyphomicrobiales</taxon>
        <taxon>Methylocystaceae</taxon>
        <taxon>Methylocystis</taxon>
    </lineage>
</organism>
<feature type="signal peptide" evidence="1">
    <location>
        <begin position="1"/>
        <end position="25"/>
    </location>
</feature>
<dbReference type="PANTHER" id="PTHR42923">
    <property type="entry name" value="PROTOPORPHYRINOGEN OXIDASE"/>
    <property type="match status" value="1"/>
</dbReference>
<dbReference type="RefSeq" id="WP_124738683.1">
    <property type="nucleotide sequence ID" value="NZ_CP034086.1"/>
</dbReference>
<dbReference type="SUPFAM" id="SSF51905">
    <property type="entry name" value="FAD/NAD(P)-binding domain"/>
    <property type="match status" value="1"/>
</dbReference>
<dbReference type="Proteomes" id="UP000273982">
    <property type="component" value="Chromosome"/>
</dbReference>
<accession>A0A3G8M5D2</accession>
<name>A0A3G8M5D2_9HYPH</name>
<evidence type="ECO:0000313" key="3">
    <source>
        <dbReference type="EMBL" id="AZG76947.1"/>
    </source>
</evidence>
<protein>
    <submittedName>
        <fullName evidence="3">FAD-dependent oxidoreductase</fullName>
    </submittedName>
</protein>
<evidence type="ECO:0000259" key="2">
    <source>
        <dbReference type="Pfam" id="PF01593"/>
    </source>
</evidence>
<sequence>MVTRRATIAGLGALATQLVLPSAEAAQEPPYQLGEWTGDSFAPMHAIRDGLWRAPLSAPERRVDVVVIGGGLAGLAVAALLRDRDVLVLERESEPGGVAKSGRWRNVDYALGSAYIVDLSDPFRAFYETLGLAPRPVSEPVDRALPGAAGAGDPREGEWRGAYERLKALLRRLGESPDFPKIPIAEASAPALALDRLSLLDFVRREHIDAELFGLLDAYCLSALGAPTAEISAYAGVNFLSEINAPIYAFPGGNGAIVRAMAARLSRAGEGRIVTGAAVYAIEPAEGGYARVGWFDAQHPGEPRCLEARWAVVAAPYFFAGRILRGVDLAATAQMTRLRQGSYLVANCCFEGTPQELPYDSWALGAQSFSDAISATAILPAAERPKDHSVLTVYAPFRDPGAGRARLLAGDRAAFAAPIVEELRRFMPEAFGKARLAEVRLTRWGHHHLIATPGIVATMRALPKRFGNVLLAHSDGQGMPAVESAIVEAQNAVEIITRG</sequence>
<dbReference type="InterPro" id="IPR036188">
    <property type="entry name" value="FAD/NAD-bd_sf"/>
</dbReference>
<feature type="chain" id="PRO_5018288928" evidence="1">
    <location>
        <begin position="26"/>
        <end position="499"/>
    </location>
</feature>
<evidence type="ECO:0000313" key="4">
    <source>
        <dbReference type="Proteomes" id="UP000273982"/>
    </source>
</evidence>
<dbReference type="Gene3D" id="3.50.50.60">
    <property type="entry name" value="FAD/NAD(P)-binding domain"/>
    <property type="match status" value="1"/>
</dbReference>
<dbReference type="EMBL" id="CP034086">
    <property type="protein sequence ID" value="AZG76947.1"/>
    <property type="molecule type" value="Genomic_DNA"/>
</dbReference>
<keyword evidence="1" id="KW-0732">Signal</keyword>